<dbReference type="Proteomes" id="UP000265520">
    <property type="component" value="Unassembled WGS sequence"/>
</dbReference>
<keyword evidence="2" id="KW-1185">Reference proteome</keyword>
<sequence length="38" mass="4379">AQTFRFEVWHDKEEKGCEVVENVGDTWKNLERGIEAAG</sequence>
<dbReference type="AlphaFoldDB" id="A0A392WEN8"/>
<dbReference type="EMBL" id="LXQA011459614">
    <property type="protein sequence ID" value="MCI97952.1"/>
    <property type="molecule type" value="Genomic_DNA"/>
</dbReference>
<organism evidence="1 2">
    <name type="scientific">Trifolium medium</name>
    <dbReference type="NCBI Taxonomy" id="97028"/>
    <lineage>
        <taxon>Eukaryota</taxon>
        <taxon>Viridiplantae</taxon>
        <taxon>Streptophyta</taxon>
        <taxon>Embryophyta</taxon>
        <taxon>Tracheophyta</taxon>
        <taxon>Spermatophyta</taxon>
        <taxon>Magnoliopsida</taxon>
        <taxon>eudicotyledons</taxon>
        <taxon>Gunneridae</taxon>
        <taxon>Pentapetalae</taxon>
        <taxon>rosids</taxon>
        <taxon>fabids</taxon>
        <taxon>Fabales</taxon>
        <taxon>Fabaceae</taxon>
        <taxon>Papilionoideae</taxon>
        <taxon>50 kb inversion clade</taxon>
        <taxon>NPAAA clade</taxon>
        <taxon>Hologalegina</taxon>
        <taxon>IRL clade</taxon>
        <taxon>Trifolieae</taxon>
        <taxon>Trifolium</taxon>
    </lineage>
</organism>
<reference evidence="1 2" key="1">
    <citation type="journal article" date="2018" name="Front. Plant Sci.">
        <title>Red Clover (Trifolium pratense) and Zigzag Clover (T. medium) - A Picture of Genomic Similarities and Differences.</title>
        <authorList>
            <person name="Dluhosova J."/>
            <person name="Istvanek J."/>
            <person name="Nedelnik J."/>
            <person name="Repkova J."/>
        </authorList>
    </citation>
    <scope>NUCLEOTIDE SEQUENCE [LARGE SCALE GENOMIC DNA]</scope>
    <source>
        <strain evidence="2">cv. 10/8</strain>
        <tissue evidence="1">Leaf</tissue>
    </source>
</reference>
<proteinExistence type="predicted"/>
<evidence type="ECO:0000313" key="1">
    <source>
        <dbReference type="EMBL" id="MCI97952.1"/>
    </source>
</evidence>
<accession>A0A392WEN8</accession>
<comment type="caution">
    <text evidence="1">The sequence shown here is derived from an EMBL/GenBank/DDBJ whole genome shotgun (WGS) entry which is preliminary data.</text>
</comment>
<feature type="non-terminal residue" evidence="1">
    <location>
        <position position="1"/>
    </location>
</feature>
<evidence type="ECO:0000313" key="2">
    <source>
        <dbReference type="Proteomes" id="UP000265520"/>
    </source>
</evidence>
<name>A0A392WEN8_9FABA</name>
<protein>
    <submittedName>
        <fullName evidence="1">Uncharacterized protein</fullName>
    </submittedName>
</protein>